<evidence type="ECO:0000256" key="1">
    <source>
        <dbReference type="SAM" id="SignalP"/>
    </source>
</evidence>
<gene>
    <name evidence="3" type="ORF">LU635_04650</name>
</gene>
<feature type="signal peptide" evidence="1">
    <location>
        <begin position="1"/>
        <end position="20"/>
    </location>
</feature>
<reference evidence="3" key="1">
    <citation type="submission" date="2021-12" db="EMBL/GenBank/DDBJ databases">
        <title>Description of Gramella crocea sp. nov., a new bacterium isolated from activated sludge.</title>
        <authorList>
            <person name="Zhang X."/>
        </authorList>
    </citation>
    <scope>NUCLEOTIDE SEQUENCE</scope>
    <source>
        <strain evidence="3">YB25</strain>
    </source>
</reference>
<dbReference type="PROSITE" id="PS51257">
    <property type="entry name" value="PROKAR_LIPOPROTEIN"/>
    <property type="match status" value="1"/>
</dbReference>
<accession>A0A9X2A4V6</accession>
<proteinExistence type="predicted"/>
<sequence>MKKFILNSVLLIFSAVLFTACEKDDPSPTEPNGSDLAIYEVMDLYTGINANGKSPAPKKGDDPIAVIAQQGGFDELVSALVYVDSELGTGLVDLFSSDDDQYTVFAPSDEAFEDLYAALSTEEAVVDEITDLPAELVLDVLLYHVTDGRRAANSVVPPKNYKNINTLLGEKFQVNTDAEIIAIGSTAQIIAADVSASNGIIHVIDTVLLPIN</sequence>
<feature type="chain" id="PRO_5040966366" evidence="1">
    <location>
        <begin position="21"/>
        <end position="212"/>
    </location>
</feature>
<dbReference type="GO" id="GO:0005615">
    <property type="term" value="C:extracellular space"/>
    <property type="evidence" value="ECO:0007669"/>
    <property type="project" value="TreeGrafter"/>
</dbReference>
<dbReference type="EMBL" id="JAJSON010000013">
    <property type="protein sequence ID" value="MCG9970919.1"/>
    <property type="molecule type" value="Genomic_DNA"/>
</dbReference>
<dbReference type="SUPFAM" id="SSF82153">
    <property type="entry name" value="FAS1 domain"/>
    <property type="match status" value="1"/>
</dbReference>
<dbReference type="InterPro" id="IPR036378">
    <property type="entry name" value="FAS1_dom_sf"/>
</dbReference>
<dbReference type="PANTHER" id="PTHR10900:SF77">
    <property type="entry name" value="FI19380P1"/>
    <property type="match status" value="1"/>
</dbReference>
<evidence type="ECO:0000259" key="2">
    <source>
        <dbReference type="PROSITE" id="PS50213"/>
    </source>
</evidence>
<dbReference type="PROSITE" id="PS50213">
    <property type="entry name" value="FAS1"/>
    <property type="match status" value="1"/>
</dbReference>
<dbReference type="RefSeq" id="WP_240096705.1">
    <property type="nucleotide sequence ID" value="NZ_JAJSON010000013.1"/>
</dbReference>
<name>A0A9X2A4V6_9FLAO</name>
<comment type="caution">
    <text evidence="3">The sequence shown here is derived from an EMBL/GenBank/DDBJ whole genome shotgun (WGS) entry which is preliminary data.</text>
</comment>
<dbReference type="InterPro" id="IPR000782">
    <property type="entry name" value="FAS1_domain"/>
</dbReference>
<keyword evidence="1" id="KW-0732">Signal</keyword>
<feature type="domain" description="FAS1" evidence="2">
    <location>
        <begin position="60"/>
        <end position="208"/>
    </location>
</feature>
<keyword evidence="4" id="KW-1185">Reference proteome</keyword>
<dbReference type="Pfam" id="PF02469">
    <property type="entry name" value="Fasciclin"/>
    <property type="match status" value="1"/>
</dbReference>
<protein>
    <submittedName>
        <fullName evidence="3">Fasciclin domain-containing protein</fullName>
    </submittedName>
</protein>
<dbReference type="InterPro" id="IPR050904">
    <property type="entry name" value="Adhesion/Biosynth-related"/>
</dbReference>
<dbReference type="SMART" id="SM00554">
    <property type="entry name" value="FAS1"/>
    <property type="match status" value="1"/>
</dbReference>
<dbReference type="AlphaFoldDB" id="A0A9X2A4V6"/>
<dbReference type="PANTHER" id="PTHR10900">
    <property type="entry name" value="PERIOSTIN-RELATED"/>
    <property type="match status" value="1"/>
</dbReference>
<dbReference type="Proteomes" id="UP001139344">
    <property type="component" value="Unassembled WGS sequence"/>
</dbReference>
<dbReference type="Gene3D" id="2.30.180.10">
    <property type="entry name" value="FAS1 domain"/>
    <property type="match status" value="1"/>
</dbReference>
<evidence type="ECO:0000313" key="4">
    <source>
        <dbReference type="Proteomes" id="UP001139344"/>
    </source>
</evidence>
<organism evidence="3 4">
    <name type="scientific">Christiangramia crocea</name>
    <dbReference type="NCBI Taxonomy" id="2904124"/>
    <lineage>
        <taxon>Bacteria</taxon>
        <taxon>Pseudomonadati</taxon>
        <taxon>Bacteroidota</taxon>
        <taxon>Flavobacteriia</taxon>
        <taxon>Flavobacteriales</taxon>
        <taxon>Flavobacteriaceae</taxon>
        <taxon>Christiangramia</taxon>
    </lineage>
</organism>
<evidence type="ECO:0000313" key="3">
    <source>
        <dbReference type="EMBL" id="MCG9970919.1"/>
    </source>
</evidence>